<evidence type="ECO:0000313" key="4">
    <source>
        <dbReference type="Proteomes" id="UP001196413"/>
    </source>
</evidence>
<dbReference type="EMBL" id="JAHQIW010004353">
    <property type="protein sequence ID" value="KAJ1362038.1"/>
    <property type="molecule type" value="Genomic_DNA"/>
</dbReference>
<proteinExistence type="predicted"/>
<dbReference type="EMBL" id="JAHQIW010004354">
    <property type="protein sequence ID" value="KAJ1362045.1"/>
    <property type="molecule type" value="Genomic_DNA"/>
</dbReference>
<accession>A0AAD5MNY9</accession>
<name>A0AAD5MNY9_PARTN</name>
<gene>
    <name evidence="2" type="ORF">KIN20_021450</name>
    <name evidence="3" type="ORF">KIN20_021457</name>
</gene>
<evidence type="ECO:0000313" key="3">
    <source>
        <dbReference type="EMBL" id="KAJ1362045.1"/>
    </source>
</evidence>
<dbReference type="AlphaFoldDB" id="A0AAD5MNY9"/>
<evidence type="ECO:0000313" key="2">
    <source>
        <dbReference type="EMBL" id="KAJ1362038.1"/>
    </source>
</evidence>
<protein>
    <submittedName>
        <fullName evidence="3">Uncharacterized protein</fullName>
    </submittedName>
</protein>
<feature type="compositionally biased region" description="Basic and acidic residues" evidence="1">
    <location>
        <begin position="25"/>
        <end position="41"/>
    </location>
</feature>
<feature type="region of interest" description="Disordered" evidence="1">
    <location>
        <begin position="25"/>
        <end position="50"/>
    </location>
</feature>
<organism evidence="3 4">
    <name type="scientific">Parelaphostrongylus tenuis</name>
    <name type="common">Meningeal worm</name>
    <dbReference type="NCBI Taxonomy" id="148309"/>
    <lineage>
        <taxon>Eukaryota</taxon>
        <taxon>Metazoa</taxon>
        <taxon>Ecdysozoa</taxon>
        <taxon>Nematoda</taxon>
        <taxon>Chromadorea</taxon>
        <taxon>Rhabditida</taxon>
        <taxon>Rhabditina</taxon>
        <taxon>Rhabditomorpha</taxon>
        <taxon>Strongyloidea</taxon>
        <taxon>Metastrongylidae</taxon>
        <taxon>Parelaphostrongylus</taxon>
    </lineage>
</organism>
<keyword evidence="4" id="KW-1185">Reference proteome</keyword>
<reference evidence="3" key="1">
    <citation type="submission" date="2021-06" db="EMBL/GenBank/DDBJ databases">
        <title>Parelaphostrongylus tenuis whole genome reference sequence.</title>
        <authorList>
            <person name="Garwood T.J."/>
            <person name="Larsen P.A."/>
            <person name="Fountain-Jones N.M."/>
            <person name="Garbe J.R."/>
            <person name="Macchietto M.G."/>
            <person name="Kania S.A."/>
            <person name="Gerhold R.W."/>
            <person name="Richards J.E."/>
            <person name="Wolf T.M."/>
        </authorList>
    </citation>
    <scope>NUCLEOTIDE SEQUENCE</scope>
    <source>
        <strain evidence="3">MNPRO001-30</strain>
        <tissue evidence="3">Meninges</tissue>
    </source>
</reference>
<comment type="caution">
    <text evidence="3">The sequence shown here is derived from an EMBL/GenBank/DDBJ whole genome shotgun (WGS) entry which is preliminary data.</text>
</comment>
<sequence>MAVVSKEDDGNTMIDYFFIRVDDDTGRESDESIAKNVRTTDSDSGGDSLDYTQEASRCVARTGRTPSDVPECAWQLIVQQANVYGTKENYQWEYD</sequence>
<dbReference type="Proteomes" id="UP001196413">
    <property type="component" value="Unassembled WGS sequence"/>
</dbReference>
<evidence type="ECO:0000256" key="1">
    <source>
        <dbReference type="SAM" id="MobiDB-lite"/>
    </source>
</evidence>